<evidence type="ECO:0000256" key="7">
    <source>
        <dbReference type="RuleBase" id="RU003823"/>
    </source>
</evidence>
<evidence type="ECO:0000313" key="11">
    <source>
        <dbReference type="Proteomes" id="UP000177865"/>
    </source>
</evidence>
<dbReference type="GO" id="GO:0003723">
    <property type="term" value="F:RNA binding"/>
    <property type="evidence" value="ECO:0007669"/>
    <property type="project" value="InterPro"/>
</dbReference>
<comment type="similarity">
    <text evidence="1 7">Belongs to the universal ribosomal protein uS5 family.</text>
</comment>
<dbReference type="InterPro" id="IPR005324">
    <property type="entry name" value="Ribosomal_uS5_C"/>
</dbReference>
<accession>A0A1G2PWR3</accession>
<dbReference type="EMBL" id="MHSZ01000027">
    <property type="protein sequence ID" value="OHA52760.1"/>
    <property type="molecule type" value="Genomic_DNA"/>
</dbReference>
<dbReference type="PANTHER" id="PTHR48277">
    <property type="entry name" value="MITOCHONDRIAL RIBOSOMAL PROTEIN S5"/>
    <property type="match status" value="1"/>
</dbReference>
<evidence type="ECO:0000256" key="2">
    <source>
        <dbReference type="ARBA" id="ARBA00022980"/>
    </source>
</evidence>
<dbReference type="PANTHER" id="PTHR48277:SF1">
    <property type="entry name" value="MITOCHONDRIAL RIBOSOMAL PROTEIN S5"/>
    <property type="match status" value="1"/>
</dbReference>
<dbReference type="InterPro" id="IPR018192">
    <property type="entry name" value="Ribosomal_uS5_N_CS"/>
</dbReference>
<feature type="domain" description="S5 DRBM" evidence="9">
    <location>
        <begin position="1"/>
        <end position="57"/>
    </location>
</feature>
<dbReference type="GO" id="GO:0005737">
    <property type="term" value="C:cytoplasm"/>
    <property type="evidence" value="ECO:0007669"/>
    <property type="project" value="UniProtKB-ARBA"/>
</dbReference>
<dbReference type="PROSITE" id="PS50881">
    <property type="entry name" value="S5_DSRBD"/>
    <property type="match status" value="1"/>
</dbReference>
<sequence length="164" mass="17478">MDRVSRMVAGGRRFRFRALVAIGNKNGVVGIGTGKGLEVAKAVEKATRRAHASRFSVPRRKGTIPRDILVKSGTARILMRPASPGHGIVAGSVVRALCELAGITDISAKILSRSTNNLSNARATVEGLRFLAERVAVAEQRKPVQRSKPNDAQAAATQEQRASS</sequence>
<dbReference type="SUPFAM" id="SSF54768">
    <property type="entry name" value="dsRNA-binding domain-like"/>
    <property type="match status" value="1"/>
</dbReference>
<dbReference type="Pfam" id="PF03719">
    <property type="entry name" value="Ribosomal_S5_C"/>
    <property type="match status" value="1"/>
</dbReference>
<proteinExistence type="inferred from homology"/>
<dbReference type="PROSITE" id="PS00585">
    <property type="entry name" value="RIBOSOMAL_S5"/>
    <property type="match status" value="1"/>
</dbReference>
<evidence type="ECO:0000259" key="9">
    <source>
        <dbReference type="PROSITE" id="PS50881"/>
    </source>
</evidence>
<organism evidence="10 11">
    <name type="scientific">Candidatus Terrybacteria bacterium RIFCSPLOWO2_01_FULL_58_14</name>
    <dbReference type="NCBI Taxonomy" id="1802369"/>
    <lineage>
        <taxon>Bacteria</taxon>
        <taxon>Candidatus Terryibacteriota</taxon>
    </lineage>
</organism>
<dbReference type="FunFam" id="3.30.230.10:FF:000002">
    <property type="entry name" value="30S ribosomal protein S5"/>
    <property type="match status" value="1"/>
</dbReference>
<dbReference type="SUPFAM" id="SSF54211">
    <property type="entry name" value="Ribosomal protein S5 domain 2-like"/>
    <property type="match status" value="1"/>
</dbReference>
<feature type="region of interest" description="Disordered" evidence="8">
    <location>
        <begin position="139"/>
        <end position="164"/>
    </location>
</feature>
<comment type="caution">
    <text evidence="10">The sequence shown here is derived from an EMBL/GenBank/DDBJ whole genome shotgun (WGS) entry which is preliminary data.</text>
</comment>
<evidence type="ECO:0000256" key="8">
    <source>
        <dbReference type="SAM" id="MobiDB-lite"/>
    </source>
</evidence>
<dbReference type="Gene3D" id="3.30.230.10">
    <property type="match status" value="1"/>
</dbReference>
<dbReference type="InterPro" id="IPR000851">
    <property type="entry name" value="Ribosomal_uS5"/>
</dbReference>
<dbReference type="Proteomes" id="UP000177865">
    <property type="component" value="Unassembled WGS sequence"/>
</dbReference>
<feature type="compositionally biased region" description="Polar residues" evidence="8">
    <location>
        <begin position="155"/>
        <end position="164"/>
    </location>
</feature>
<dbReference type="GO" id="GO:1990904">
    <property type="term" value="C:ribonucleoprotein complex"/>
    <property type="evidence" value="ECO:0007669"/>
    <property type="project" value="UniProtKB-UniRule"/>
</dbReference>
<evidence type="ECO:0000256" key="4">
    <source>
        <dbReference type="ARBA" id="ARBA00035255"/>
    </source>
</evidence>
<dbReference type="Pfam" id="PF00333">
    <property type="entry name" value="Ribosomal_S5"/>
    <property type="match status" value="1"/>
</dbReference>
<dbReference type="GO" id="GO:0003735">
    <property type="term" value="F:structural constituent of ribosome"/>
    <property type="evidence" value="ECO:0007669"/>
    <property type="project" value="UniProtKB-UniRule"/>
</dbReference>
<evidence type="ECO:0000313" key="10">
    <source>
        <dbReference type="EMBL" id="OHA52760.1"/>
    </source>
</evidence>
<dbReference type="Gene3D" id="3.30.160.20">
    <property type="match status" value="1"/>
</dbReference>
<keyword evidence="3 6" id="KW-0687">Ribonucleoprotein</keyword>
<evidence type="ECO:0000256" key="5">
    <source>
        <dbReference type="ARBA" id="ARBA00035519"/>
    </source>
</evidence>
<dbReference type="InterPro" id="IPR014721">
    <property type="entry name" value="Ribsml_uS5_D2-typ_fold_subgr"/>
</dbReference>
<name>A0A1G2PWR3_9BACT</name>
<dbReference type="AlphaFoldDB" id="A0A1G2PWR3"/>
<keyword evidence="2 6" id="KW-0689">Ribosomal protein</keyword>
<dbReference type="InterPro" id="IPR020568">
    <property type="entry name" value="Ribosomal_Su5_D2-typ_SF"/>
</dbReference>
<protein>
    <recommendedName>
        <fullName evidence="4">Small ribosomal subunit protein uS5</fullName>
    </recommendedName>
    <alternativeName>
        <fullName evidence="5">30S ribosomal protein S5</fullName>
    </alternativeName>
</protein>
<dbReference type="InterPro" id="IPR013810">
    <property type="entry name" value="Ribosomal_uS5_N"/>
</dbReference>
<evidence type="ECO:0000256" key="6">
    <source>
        <dbReference type="PROSITE-ProRule" id="PRU00268"/>
    </source>
</evidence>
<gene>
    <name evidence="10" type="ORF">A2991_00355</name>
</gene>
<dbReference type="GO" id="GO:0006412">
    <property type="term" value="P:translation"/>
    <property type="evidence" value="ECO:0007669"/>
    <property type="project" value="InterPro"/>
</dbReference>
<dbReference type="GO" id="GO:0005840">
    <property type="term" value="C:ribosome"/>
    <property type="evidence" value="ECO:0007669"/>
    <property type="project" value="UniProtKB-KW"/>
</dbReference>
<reference evidence="10 11" key="1">
    <citation type="journal article" date="2016" name="Nat. Commun.">
        <title>Thousands of microbial genomes shed light on interconnected biogeochemical processes in an aquifer system.</title>
        <authorList>
            <person name="Anantharaman K."/>
            <person name="Brown C.T."/>
            <person name="Hug L.A."/>
            <person name="Sharon I."/>
            <person name="Castelle C.J."/>
            <person name="Probst A.J."/>
            <person name="Thomas B.C."/>
            <person name="Singh A."/>
            <person name="Wilkins M.J."/>
            <person name="Karaoz U."/>
            <person name="Brodie E.L."/>
            <person name="Williams K.H."/>
            <person name="Hubbard S.S."/>
            <person name="Banfield J.F."/>
        </authorList>
    </citation>
    <scope>NUCLEOTIDE SEQUENCE [LARGE SCALE GENOMIC DNA]</scope>
</reference>
<evidence type="ECO:0000256" key="3">
    <source>
        <dbReference type="ARBA" id="ARBA00023274"/>
    </source>
</evidence>
<evidence type="ECO:0000256" key="1">
    <source>
        <dbReference type="ARBA" id="ARBA00008945"/>
    </source>
</evidence>